<dbReference type="EMBL" id="UINC01183168">
    <property type="protein sequence ID" value="SVD93777.1"/>
    <property type="molecule type" value="Genomic_DNA"/>
</dbReference>
<feature type="region of interest" description="Disordered" evidence="1">
    <location>
        <begin position="1"/>
        <end position="25"/>
    </location>
</feature>
<proteinExistence type="predicted"/>
<feature type="compositionally biased region" description="Basic and acidic residues" evidence="1">
    <location>
        <begin position="7"/>
        <end position="25"/>
    </location>
</feature>
<organism evidence="2">
    <name type="scientific">marine metagenome</name>
    <dbReference type="NCBI Taxonomy" id="408172"/>
    <lineage>
        <taxon>unclassified sequences</taxon>
        <taxon>metagenomes</taxon>
        <taxon>ecological metagenomes</taxon>
    </lineage>
</organism>
<evidence type="ECO:0000256" key="1">
    <source>
        <dbReference type="SAM" id="MobiDB-lite"/>
    </source>
</evidence>
<gene>
    <name evidence="2" type="ORF">METZ01_LOCUS446631</name>
</gene>
<feature type="non-terminal residue" evidence="2">
    <location>
        <position position="1"/>
    </location>
</feature>
<protein>
    <submittedName>
        <fullName evidence="2">Uncharacterized protein</fullName>
    </submittedName>
</protein>
<dbReference type="AlphaFoldDB" id="A0A382ZE42"/>
<evidence type="ECO:0000313" key="2">
    <source>
        <dbReference type="EMBL" id="SVD93777.1"/>
    </source>
</evidence>
<name>A0A382ZE42_9ZZZZ</name>
<accession>A0A382ZE42</accession>
<sequence>EQPDLSSDVRGKYDREERICVKDQT</sequence>
<reference evidence="2" key="1">
    <citation type="submission" date="2018-05" db="EMBL/GenBank/DDBJ databases">
        <authorList>
            <person name="Lanie J.A."/>
            <person name="Ng W.-L."/>
            <person name="Kazmierczak K.M."/>
            <person name="Andrzejewski T.M."/>
            <person name="Davidsen T.M."/>
            <person name="Wayne K.J."/>
            <person name="Tettelin H."/>
            <person name="Glass J.I."/>
            <person name="Rusch D."/>
            <person name="Podicherti R."/>
            <person name="Tsui H.-C.T."/>
            <person name="Winkler M.E."/>
        </authorList>
    </citation>
    <scope>NUCLEOTIDE SEQUENCE</scope>
</reference>